<comment type="function">
    <text evidence="11">Catalyzes 2 different reactions between oxygen and the acireductone 1,2-dihydroxy-3-keto-5-methylthiopentene (DHK-MTPene) depending upon the metal bound in the active site. Fe-containing acireductone dioxygenase (Fe-ARD) produces formate and 2-keto-4-methylthiobutyrate (KMTB), the alpha-ketoacid precursor of methionine in the methionine recycle pathway. Ni-containing acireductone dioxygenase (Ni-ARD) produces methylthiopropionate, carbon monoxide and formate, and does not lie on the methionine recycle pathway.</text>
</comment>
<dbReference type="InterPro" id="IPR004313">
    <property type="entry name" value="ARD"/>
</dbReference>
<keyword evidence="7 11" id="KW-0560">Oxidoreductase</keyword>
<evidence type="ECO:0000256" key="10">
    <source>
        <dbReference type="ARBA" id="ARBA00023242"/>
    </source>
</evidence>
<evidence type="ECO:0000313" key="12">
    <source>
        <dbReference type="Proteomes" id="UP000035681"/>
    </source>
</evidence>
<dbReference type="PANTHER" id="PTHR23418:SF0">
    <property type="entry name" value="ACIREDUCTONE DIOXYGENASE"/>
    <property type="match status" value="1"/>
</dbReference>
<evidence type="ECO:0000256" key="11">
    <source>
        <dbReference type="HAMAP-Rule" id="MF_03154"/>
    </source>
</evidence>
<keyword evidence="8 11" id="KW-0408">Iron</keyword>
<dbReference type="GO" id="GO:0005737">
    <property type="term" value="C:cytoplasm"/>
    <property type="evidence" value="ECO:0007669"/>
    <property type="project" value="UniProtKB-SubCell"/>
</dbReference>
<protein>
    <recommendedName>
        <fullName evidence="11">Acireductone dioxygenase</fullName>
    </recommendedName>
    <alternativeName>
        <fullName evidence="11">Acireductone dioxygenase (Fe(2+)-requiring)</fullName>
        <shortName evidence="11">ARD'</shortName>
        <shortName evidence="11">Fe-ARD</shortName>
        <ecNumber evidence="11">1.13.11.54</ecNumber>
    </alternativeName>
    <alternativeName>
        <fullName evidence="11">Acireductone dioxygenase (Ni(2+)-requiring)</fullName>
        <shortName evidence="11">ARD</shortName>
        <shortName evidence="11">Ni-ARD</shortName>
        <ecNumber evidence="11">1.13.11.53</ecNumber>
    </alternativeName>
</protein>
<feature type="binding site" evidence="11">
    <location>
        <position position="94"/>
    </location>
    <ligand>
        <name>Fe(2+)</name>
        <dbReference type="ChEBI" id="CHEBI:29033"/>
        <note>for iron-dependent acireductone dioxygenase activity</note>
    </ligand>
</feature>
<dbReference type="GO" id="GO:0010308">
    <property type="term" value="F:acireductone dioxygenase (Ni2+-requiring) activity"/>
    <property type="evidence" value="ECO:0007669"/>
    <property type="project" value="UniProtKB-UniRule"/>
</dbReference>
<evidence type="ECO:0000256" key="1">
    <source>
        <dbReference type="ARBA" id="ARBA00000428"/>
    </source>
</evidence>
<dbReference type="UniPathway" id="UPA00904">
    <property type="reaction ID" value="UER00878"/>
</dbReference>
<keyword evidence="2 11" id="KW-0963">Cytoplasm</keyword>
<accession>A0A0K0EHR9</accession>
<evidence type="ECO:0000256" key="2">
    <source>
        <dbReference type="ARBA" id="ARBA00022490"/>
    </source>
</evidence>
<keyword evidence="10 11" id="KW-0539">Nucleus</keyword>
<dbReference type="CDD" id="cd02232">
    <property type="entry name" value="cupin_ARD"/>
    <property type="match status" value="1"/>
</dbReference>
<dbReference type="EC" id="1.13.11.54" evidence="11"/>
<dbReference type="GO" id="GO:0010309">
    <property type="term" value="F:acireductone dioxygenase [iron(II)-requiring] activity"/>
    <property type="evidence" value="ECO:0007669"/>
    <property type="project" value="UniProtKB-UniRule"/>
</dbReference>
<keyword evidence="12" id="KW-1185">Reference proteome</keyword>
<comment type="pathway">
    <text evidence="11">Amino-acid biosynthesis; L-methionine biosynthesis via salvage pathway; L-methionine from S-methyl-5-thio-alpha-D-ribose 1-phosphate: step 5/6.</text>
</comment>
<keyword evidence="5 11" id="KW-0479">Metal-binding</keyword>
<keyword evidence="3 11" id="KW-0533">Nickel</keyword>
<evidence type="ECO:0000256" key="5">
    <source>
        <dbReference type="ARBA" id="ARBA00022723"/>
    </source>
</evidence>
<dbReference type="InterPro" id="IPR011051">
    <property type="entry name" value="RmlC_Cupin_sf"/>
</dbReference>
<dbReference type="AlphaFoldDB" id="A0A0K0EHR9"/>
<dbReference type="GO" id="GO:0016151">
    <property type="term" value="F:nickel cation binding"/>
    <property type="evidence" value="ECO:0007669"/>
    <property type="project" value="UniProtKB-UniRule"/>
</dbReference>
<comment type="catalytic activity">
    <reaction evidence="1 11">
        <text>1,2-dihydroxy-5-(methylsulfanyl)pent-1-en-3-one + O2 = 4-methylsulfanyl-2-oxobutanoate + formate + 2 H(+)</text>
        <dbReference type="Rhea" id="RHEA:24504"/>
        <dbReference type="ChEBI" id="CHEBI:15378"/>
        <dbReference type="ChEBI" id="CHEBI:15379"/>
        <dbReference type="ChEBI" id="CHEBI:15740"/>
        <dbReference type="ChEBI" id="CHEBI:16723"/>
        <dbReference type="ChEBI" id="CHEBI:49252"/>
        <dbReference type="EC" id="1.13.11.54"/>
    </reaction>
</comment>
<organism evidence="13">
    <name type="scientific">Strongyloides stercoralis</name>
    <name type="common">Threadworm</name>
    <dbReference type="NCBI Taxonomy" id="6248"/>
    <lineage>
        <taxon>Eukaryota</taxon>
        <taxon>Metazoa</taxon>
        <taxon>Ecdysozoa</taxon>
        <taxon>Nematoda</taxon>
        <taxon>Chromadorea</taxon>
        <taxon>Rhabditida</taxon>
        <taxon>Tylenchina</taxon>
        <taxon>Panagrolaimomorpha</taxon>
        <taxon>Strongyloidoidea</taxon>
        <taxon>Strongyloididae</taxon>
        <taxon>Strongyloides</taxon>
    </lineage>
</organism>
<feature type="binding site" evidence="11">
    <location>
        <position position="133"/>
    </location>
    <ligand>
        <name>Fe(2+)</name>
        <dbReference type="ChEBI" id="CHEBI:29033"/>
        <note>for iron-dependent acireductone dioxygenase activity</note>
    </ligand>
</feature>
<dbReference type="Proteomes" id="UP000035681">
    <property type="component" value="Unplaced"/>
</dbReference>
<dbReference type="HAMAP" id="MF_03154">
    <property type="entry name" value="Salvage_MtnD_euk"/>
    <property type="match status" value="1"/>
</dbReference>
<evidence type="ECO:0000256" key="7">
    <source>
        <dbReference type="ARBA" id="ARBA00023002"/>
    </source>
</evidence>
<evidence type="ECO:0000256" key="6">
    <source>
        <dbReference type="ARBA" id="ARBA00022964"/>
    </source>
</evidence>
<keyword evidence="9 11" id="KW-0486">Methionine biosynthesis</keyword>
<sequence>MTIHVKAWFMVDSNENPKEMCHYDIPRLVSADYLASIGVRFEKISIDEGMDKILEYGKKLGYECHDIITVDENMENFEDKLKCFYTEHLHTDDEVRICLEGSGYFDVRDKDNQWIRLKFTVGDLIILPAGIYHRFTVDTFNHVKALRFFKSNPSWHAYNRDEQVDSMKIRSEYLARVISR</sequence>
<feature type="binding site" evidence="11">
    <location>
        <position position="90"/>
    </location>
    <ligand>
        <name>Fe(2+)</name>
        <dbReference type="ChEBI" id="CHEBI:29033"/>
        <note>for iron-dependent acireductone dioxygenase activity</note>
    </ligand>
</feature>
<dbReference type="InterPro" id="IPR014710">
    <property type="entry name" value="RmlC-like_jellyroll"/>
</dbReference>
<dbReference type="WBParaSite" id="TCONS_00002661.p1">
    <property type="protein sequence ID" value="TCONS_00002661.p1"/>
    <property type="gene ID" value="XLOC_002491"/>
</dbReference>
<dbReference type="GO" id="GO:0005634">
    <property type="term" value="C:nucleus"/>
    <property type="evidence" value="ECO:0007669"/>
    <property type="project" value="UniProtKB-SubCell"/>
</dbReference>
<evidence type="ECO:0000313" key="13">
    <source>
        <dbReference type="WBParaSite" id="SSTP_0000902300.1"/>
    </source>
</evidence>
<dbReference type="WBParaSite" id="SSTP_0000902300.1">
    <property type="protein sequence ID" value="SSTP_0000902300.1"/>
    <property type="gene ID" value="SSTP_0000902300"/>
</dbReference>
<dbReference type="Gene3D" id="2.60.120.10">
    <property type="entry name" value="Jelly Rolls"/>
    <property type="match status" value="1"/>
</dbReference>
<dbReference type="FunFam" id="2.60.120.10:FF:000099">
    <property type="entry name" value="1,2-dihydroxy-3-keto-5-methylthiopentene dioxygenase"/>
    <property type="match status" value="1"/>
</dbReference>
<feature type="binding site" evidence="11">
    <location>
        <position position="133"/>
    </location>
    <ligand>
        <name>Ni(2+)</name>
        <dbReference type="ChEBI" id="CHEBI:49786"/>
        <note>for nickel-dependent acireductone dioxygenase activity</note>
    </ligand>
</feature>
<name>A0A0K0EHR9_STRER</name>
<feature type="binding site" evidence="11">
    <location>
        <position position="94"/>
    </location>
    <ligand>
        <name>Ni(2+)</name>
        <dbReference type="ChEBI" id="CHEBI:49786"/>
        <note>for nickel-dependent acireductone dioxygenase activity</note>
    </ligand>
</feature>
<evidence type="ECO:0000256" key="3">
    <source>
        <dbReference type="ARBA" id="ARBA00022596"/>
    </source>
</evidence>
<keyword evidence="4 11" id="KW-0028">Amino-acid biosynthesis</keyword>
<feature type="binding site" evidence="11">
    <location>
        <position position="90"/>
    </location>
    <ligand>
        <name>Ni(2+)</name>
        <dbReference type="ChEBI" id="CHEBI:49786"/>
        <note>for nickel-dependent acireductone dioxygenase activity</note>
    </ligand>
</feature>
<comment type="catalytic activity">
    <reaction evidence="11">
        <text>1,2-dihydroxy-5-(methylsulfanyl)pent-1-en-3-one + O2 = 3-(methylsulfanyl)propanoate + CO + formate + 2 H(+)</text>
        <dbReference type="Rhea" id="RHEA:14161"/>
        <dbReference type="ChEBI" id="CHEBI:15378"/>
        <dbReference type="ChEBI" id="CHEBI:15379"/>
        <dbReference type="ChEBI" id="CHEBI:15740"/>
        <dbReference type="ChEBI" id="CHEBI:17245"/>
        <dbReference type="ChEBI" id="CHEBI:49016"/>
        <dbReference type="ChEBI" id="CHEBI:49252"/>
        <dbReference type="EC" id="1.13.11.53"/>
    </reaction>
</comment>
<proteinExistence type="inferred from homology"/>
<feature type="binding site" evidence="11">
    <location>
        <position position="88"/>
    </location>
    <ligand>
        <name>Fe(2+)</name>
        <dbReference type="ChEBI" id="CHEBI:29033"/>
        <note>for iron-dependent acireductone dioxygenase activity</note>
    </ligand>
</feature>
<dbReference type="GO" id="GO:0019509">
    <property type="term" value="P:L-methionine salvage from methylthioadenosine"/>
    <property type="evidence" value="ECO:0007669"/>
    <property type="project" value="UniProtKB-UniRule"/>
</dbReference>
<dbReference type="Pfam" id="PF03079">
    <property type="entry name" value="ARD"/>
    <property type="match status" value="1"/>
</dbReference>
<keyword evidence="6 11" id="KW-0223">Dioxygenase</keyword>
<comment type="similarity">
    <text evidence="11">Belongs to the acireductone dioxygenase (ARD) family.</text>
</comment>
<dbReference type="STRING" id="6248.A0A0K0EHR9"/>
<evidence type="ECO:0000256" key="4">
    <source>
        <dbReference type="ARBA" id="ARBA00022605"/>
    </source>
</evidence>
<dbReference type="InterPro" id="IPR027496">
    <property type="entry name" value="ARD_euk"/>
</dbReference>
<reference evidence="13" key="1">
    <citation type="submission" date="2015-08" db="UniProtKB">
        <authorList>
            <consortium name="WormBaseParasite"/>
        </authorList>
    </citation>
    <scope>IDENTIFICATION</scope>
</reference>
<evidence type="ECO:0000256" key="9">
    <source>
        <dbReference type="ARBA" id="ARBA00023167"/>
    </source>
</evidence>
<comment type="cofactor">
    <cofactor evidence="11">
        <name>Fe(2+)</name>
        <dbReference type="ChEBI" id="CHEBI:29033"/>
    </cofactor>
    <cofactor evidence="11">
        <name>Ni(2+)</name>
        <dbReference type="ChEBI" id="CHEBI:49786"/>
    </cofactor>
    <text evidence="11">Binds either 1 Fe or Ni cation per monomer. Iron-binding promotes an acireductone dioxygenase reaction producing 2-keto-4-methylthiobutyrate, while nickel-binding promotes an acireductone dioxygenase reaction producing 3-(methylsulfanyl)propanoate.</text>
</comment>
<evidence type="ECO:0000256" key="8">
    <source>
        <dbReference type="ARBA" id="ARBA00023004"/>
    </source>
</evidence>
<dbReference type="SUPFAM" id="SSF51182">
    <property type="entry name" value="RmlC-like cupins"/>
    <property type="match status" value="1"/>
</dbReference>
<feature type="binding site" evidence="11">
    <location>
        <position position="88"/>
    </location>
    <ligand>
        <name>Ni(2+)</name>
        <dbReference type="ChEBI" id="CHEBI:49786"/>
        <note>for nickel-dependent acireductone dioxygenase activity</note>
    </ligand>
</feature>
<dbReference type="PANTHER" id="PTHR23418">
    <property type="entry name" value="ACIREDUCTONE DIOXYGENASE"/>
    <property type="match status" value="1"/>
</dbReference>
<comment type="subcellular location">
    <subcellularLocation>
        <location evidence="11">Cytoplasm</location>
    </subcellularLocation>
    <subcellularLocation>
        <location evidence="11">Nucleus</location>
    </subcellularLocation>
</comment>
<dbReference type="GO" id="GO:0005506">
    <property type="term" value="F:iron ion binding"/>
    <property type="evidence" value="ECO:0007669"/>
    <property type="project" value="UniProtKB-UniRule"/>
</dbReference>
<dbReference type="EC" id="1.13.11.53" evidence="11"/>